<dbReference type="SUPFAM" id="SSF56645">
    <property type="entry name" value="Acyl-CoA dehydrogenase NM domain-like"/>
    <property type="match status" value="1"/>
</dbReference>
<accession>A0A9P5NL85</accession>
<dbReference type="Gene3D" id="1.20.140.10">
    <property type="entry name" value="Butyryl-CoA Dehydrogenase, subunit A, domain 3"/>
    <property type="match status" value="1"/>
</dbReference>
<comment type="caution">
    <text evidence="1">The sequence shown here is derived from an EMBL/GenBank/DDBJ whole genome shotgun (WGS) entry which is preliminary data.</text>
</comment>
<reference evidence="1" key="1">
    <citation type="submission" date="2020-11" db="EMBL/GenBank/DDBJ databases">
        <authorList>
            <consortium name="DOE Joint Genome Institute"/>
            <person name="Ahrendt S."/>
            <person name="Riley R."/>
            <person name="Andreopoulos W."/>
            <person name="LaButti K."/>
            <person name="Pangilinan J."/>
            <person name="Ruiz-duenas F.J."/>
            <person name="Barrasa J.M."/>
            <person name="Sanchez-Garcia M."/>
            <person name="Camarero S."/>
            <person name="Miyauchi S."/>
            <person name="Serrano A."/>
            <person name="Linde D."/>
            <person name="Babiker R."/>
            <person name="Drula E."/>
            <person name="Ayuso-Fernandez I."/>
            <person name="Pacheco R."/>
            <person name="Padilla G."/>
            <person name="Ferreira P."/>
            <person name="Barriuso J."/>
            <person name="Kellner H."/>
            <person name="Castanera R."/>
            <person name="Alfaro M."/>
            <person name="Ramirez L."/>
            <person name="Pisabarro A.G."/>
            <person name="Kuo A."/>
            <person name="Tritt A."/>
            <person name="Lipzen A."/>
            <person name="He G."/>
            <person name="Yan M."/>
            <person name="Ng V."/>
            <person name="Cullen D."/>
            <person name="Martin F."/>
            <person name="Rosso M.-N."/>
            <person name="Henrissat B."/>
            <person name="Hibbett D."/>
            <person name="Martinez A.T."/>
            <person name="Grigoriev I.V."/>
        </authorList>
    </citation>
    <scope>NUCLEOTIDE SEQUENCE</scope>
    <source>
        <strain evidence="1">AH 44721</strain>
    </source>
</reference>
<keyword evidence="2" id="KW-1185">Reference proteome</keyword>
<protein>
    <submittedName>
        <fullName evidence="1">Acyl-CoA oxidase</fullName>
    </submittedName>
</protein>
<dbReference type="GO" id="GO:0003997">
    <property type="term" value="F:acyl-CoA oxidase activity"/>
    <property type="evidence" value="ECO:0007669"/>
    <property type="project" value="InterPro"/>
</dbReference>
<dbReference type="OrthoDB" id="538336at2759"/>
<dbReference type="InterPro" id="IPR009100">
    <property type="entry name" value="AcylCoA_DH/oxidase_NM_dom_sf"/>
</dbReference>
<evidence type="ECO:0000313" key="1">
    <source>
        <dbReference type="EMBL" id="KAF8901154.1"/>
    </source>
</evidence>
<dbReference type="InterPro" id="IPR012258">
    <property type="entry name" value="Acyl-CoA_oxidase"/>
</dbReference>
<gene>
    <name evidence="1" type="ORF">CPB84DRAFT_1679974</name>
</gene>
<dbReference type="InterPro" id="IPR036250">
    <property type="entry name" value="AcylCo_DH-like_C"/>
</dbReference>
<dbReference type="EMBL" id="JADNYJ010000043">
    <property type="protein sequence ID" value="KAF8901154.1"/>
    <property type="molecule type" value="Genomic_DNA"/>
</dbReference>
<dbReference type="Proteomes" id="UP000724874">
    <property type="component" value="Unassembled WGS sequence"/>
</dbReference>
<proteinExistence type="predicted"/>
<dbReference type="InterPro" id="IPR046373">
    <property type="entry name" value="Acyl-CoA_Oxase/DH_mid-dom_sf"/>
</dbReference>
<dbReference type="GO" id="GO:0055088">
    <property type="term" value="P:lipid homeostasis"/>
    <property type="evidence" value="ECO:0007669"/>
    <property type="project" value="TreeGrafter"/>
</dbReference>
<organism evidence="1 2">
    <name type="scientific">Gymnopilus junonius</name>
    <name type="common">Spectacular rustgill mushroom</name>
    <name type="synonym">Gymnopilus spectabilis subsp. junonius</name>
    <dbReference type="NCBI Taxonomy" id="109634"/>
    <lineage>
        <taxon>Eukaryota</taxon>
        <taxon>Fungi</taxon>
        <taxon>Dikarya</taxon>
        <taxon>Basidiomycota</taxon>
        <taxon>Agaricomycotina</taxon>
        <taxon>Agaricomycetes</taxon>
        <taxon>Agaricomycetidae</taxon>
        <taxon>Agaricales</taxon>
        <taxon>Agaricineae</taxon>
        <taxon>Hymenogastraceae</taxon>
        <taxon>Gymnopilus</taxon>
    </lineage>
</organism>
<sequence length="561" mass="63103">MSKYLCLTKEPSLSCRHIVSVLYESYTNHRGHLHGWFIGLTVEDVQFCSSRFWALMCDPILSRDIAMFTILAAHIGLTIGTLSRHVKNRPDIRPLVRRLLRFEEVGIYLLTERGHGLDSFNIETTATKTPEGYILHTPREEAAKFMPASTPAFKIPKTALVMARLIVDNEDRGCRFFIVPICNEREMYDGVHSTLLPNRSGTGPLDFSITSFDHVHLPLTALVASDIFNVAKPARPLEAWWNEIWRIQLGTMAVPAPWISAIKAVAYIGARYSTHRCILGRHNGPTPIITFRTQQWPIAHATAVGMVMSNWFPIAIRQAMEDSPDHRVRHAMSVVIKTTVCRHFQRCVPEVAERCGAQGTFEQNYMAKIENDGKGVIIAEGDVLTLCIRLFSELLQNHFQLPMPDASESLLAQHASSLLQENHDLFTSLKCEHRSDAFNSLILPQSQNVIEAIGHAHAYSAAVKAGLPKPILDIYEAAVIRQDPAWYSEQAGITRMDQRIREDSSITSFMAHMDEFVDQLDIEKYVSAPIVSDKAWKDYLESLTTFSGSAIPQVEPFQAVL</sequence>
<dbReference type="GO" id="GO:0071949">
    <property type="term" value="F:FAD binding"/>
    <property type="evidence" value="ECO:0007669"/>
    <property type="project" value="InterPro"/>
</dbReference>
<dbReference type="GO" id="GO:0005504">
    <property type="term" value="F:fatty acid binding"/>
    <property type="evidence" value="ECO:0007669"/>
    <property type="project" value="TreeGrafter"/>
</dbReference>
<evidence type="ECO:0000313" key="2">
    <source>
        <dbReference type="Proteomes" id="UP000724874"/>
    </source>
</evidence>
<dbReference type="SUPFAM" id="SSF47203">
    <property type="entry name" value="Acyl-CoA dehydrogenase C-terminal domain-like"/>
    <property type="match status" value="1"/>
</dbReference>
<dbReference type="PANTHER" id="PTHR10909:SF382">
    <property type="entry name" value="ACYL-COENZYME A OXIDASE"/>
    <property type="match status" value="1"/>
</dbReference>
<dbReference type="Gene3D" id="2.40.110.10">
    <property type="entry name" value="Butyryl-CoA Dehydrogenase, subunit A, domain 2"/>
    <property type="match status" value="1"/>
</dbReference>
<dbReference type="GO" id="GO:0005777">
    <property type="term" value="C:peroxisome"/>
    <property type="evidence" value="ECO:0007669"/>
    <property type="project" value="InterPro"/>
</dbReference>
<dbReference type="GO" id="GO:0033540">
    <property type="term" value="P:fatty acid beta-oxidation using acyl-CoA oxidase"/>
    <property type="evidence" value="ECO:0007669"/>
    <property type="project" value="TreeGrafter"/>
</dbReference>
<dbReference type="PANTHER" id="PTHR10909">
    <property type="entry name" value="ELECTRON TRANSPORT OXIDOREDUCTASE"/>
    <property type="match status" value="1"/>
</dbReference>
<dbReference type="AlphaFoldDB" id="A0A9P5NL85"/>
<name>A0A9P5NL85_GYMJU</name>